<keyword evidence="2" id="KW-0805">Transcription regulation</keyword>
<dbReference type="InterPro" id="IPR000847">
    <property type="entry name" value="LysR_HTH_N"/>
</dbReference>
<dbReference type="InterPro" id="IPR036388">
    <property type="entry name" value="WH-like_DNA-bd_sf"/>
</dbReference>
<dbReference type="InterPro" id="IPR036390">
    <property type="entry name" value="WH_DNA-bd_sf"/>
</dbReference>
<keyword evidence="7" id="KW-1185">Reference proteome</keyword>
<comment type="similarity">
    <text evidence="1">Belongs to the LysR transcriptional regulatory family.</text>
</comment>
<organism evidence="6 7">
    <name type="scientific">Burkholderia cenocepacia</name>
    <dbReference type="NCBI Taxonomy" id="95486"/>
    <lineage>
        <taxon>Bacteria</taxon>
        <taxon>Pseudomonadati</taxon>
        <taxon>Pseudomonadota</taxon>
        <taxon>Betaproteobacteria</taxon>
        <taxon>Burkholderiales</taxon>
        <taxon>Burkholderiaceae</taxon>
        <taxon>Burkholderia</taxon>
        <taxon>Burkholderia cepacia complex</taxon>
    </lineage>
</organism>
<dbReference type="GO" id="GO:0005829">
    <property type="term" value="C:cytosol"/>
    <property type="evidence" value="ECO:0007669"/>
    <property type="project" value="TreeGrafter"/>
</dbReference>
<evidence type="ECO:0000256" key="3">
    <source>
        <dbReference type="ARBA" id="ARBA00023125"/>
    </source>
</evidence>
<dbReference type="Gene3D" id="3.40.190.10">
    <property type="entry name" value="Periplasmic binding protein-like II"/>
    <property type="match status" value="2"/>
</dbReference>
<keyword evidence="4" id="KW-0804">Transcription</keyword>
<dbReference type="InterPro" id="IPR050950">
    <property type="entry name" value="HTH-type_LysR_regulators"/>
</dbReference>
<protein>
    <submittedName>
        <fullName evidence="6">Bacterial regulatory helix-turn-helix, lysR family protein</fullName>
    </submittedName>
</protein>
<sequence>MIRYLNTFLIAAETECFSTAGAKLGLTQSAVSTQIRRLEEDFNCRLFDRAGKSVRLSVRGRELLSQARLIVAEYAAMKRGATTVRPEVINLGAISTVQMSLLPRALARLKAERNDAQINVVPGTSIQLMAMLETDELDMIAVVRPGFGTPVGHVWLPLLEDRYVAISVASAAGAVADWADTFPFIRYSRRSYGGHVVDQFLRRQQIAVHQELELDEPAVIVQMVAEGLGWSVIPGTLLPLSSHPGIQICPLPGKSVVREIGLLVRKTVADNVAARSLVDNMSAEAVRWIECAEASQAASANEKRKPKNFHR</sequence>
<evidence type="ECO:0000313" key="7">
    <source>
        <dbReference type="Proteomes" id="UP000029413"/>
    </source>
</evidence>
<dbReference type="GO" id="GO:0003700">
    <property type="term" value="F:DNA-binding transcription factor activity"/>
    <property type="evidence" value="ECO:0007669"/>
    <property type="project" value="InterPro"/>
</dbReference>
<dbReference type="PROSITE" id="PS50931">
    <property type="entry name" value="HTH_LYSR"/>
    <property type="match status" value="1"/>
</dbReference>
<dbReference type="PRINTS" id="PR00039">
    <property type="entry name" value="HTHLYSR"/>
</dbReference>
<evidence type="ECO:0000313" key="6">
    <source>
        <dbReference type="EMBL" id="AIO36710.1"/>
    </source>
</evidence>
<reference evidence="6 7" key="1">
    <citation type="submission" date="2014-05" db="EMBL/GenBank/DDBJ databases">
        <authorList>
            <person name="Bishop-Lilly K.A."/>
            <person name="Broomall S.M."/>
            <person name="Chain P.S."/>
            <person name="Chertkov O."/>
            <person name="Coyne S.R."/>
            <person name="Daligault H.E."/>
            <person name="Davenport K.W."/>
            <person name="Erkkila T."/>
            <person name="Frey K.G."/>
            <person name="Gibbons H.S."/>
            <person name="Gu W."/>
            <person name="Jaissle J."/>
            <person name="Johnson S.L."/>
            <person name="Koroleva G.I."/>
            <person name="Ladner J.T."/>
            <person name="Lo C.-C."/>
            <person name="Minogue T.D."/>
            <person name="Munk C."/>
            <person name="Palacios G.F."/>
            <person name="Redden C.L."/>
            <person name="Rosenzweig C.N."/>
            <person name="Scholz M.B."/>
            <person name="Teshima H."/>
            <person name="Xu Y."/>
        </authorList>
    </citation>
    <scope>NUCLEOTIDE SEQUENCE [LARGE SCALE GENOMIC DNA]</scope>
    <source>
        <strain evidence="6 7">DDS 22E-1</strain>
    </source>
</reference>
<dbReference type="EMBL" id="CP007784">
    <property type="protein sequence ID" value="AIO36710.1"/>
    <property type="molecule type" value="Genomic_DNA"/>
</dbReference>
<evidence type="ECO:0000259" key="5">
    <source>
        <dbReference type="PROSITE" id="PS50931"/>
    </source>
</evidence>
<dbReference type="PANTHER" id="PTHR30419">
    <property type="entry name" value="HTH-TYPE TRANSCRIPTIONAL REGULATOR YBHD"/>
    <property type="match status" value="1"/>
</dbReference>
<dbReference type="AlphaFoldDB" id="A0AAN0VRD3"/>
<evidence type="ECO:0000256" key="2">
    <source>
        <dbReference type="ARBA" id="ARBA00023015"/>
    </source>
</evidence>
<dbReference type="Proteomes" id="UP000029413">
    <property type="component" value="Chromosome 2"/>
</dbReference>
<dbReference type="SUPFAM" id="SSF53850">
    <property type="entry name" value="Periplasmic binding protein-like II"/>
    <property type="match status" value="1"/>
</dbReference>
<evidence type="ECO:0000256" key="4">
    <source>
        <dbReference type="ARBA" id="ARBA00023163"/>
    </source>
</evidence>
<keyword evidence="3" id="KW-0238">DNA-binding</keyword>
<dbReference type="GO" id="GO:0003677">
    <property type="term" value="F:DNA binding"/>
    <property type="evidence" value="ECO:0007669"/>
    <property type="project" value="UniProtKB-KW"/>
</dbReference>
<feature type="domain" description="HTH lysR-type" evidence="5">
    <location>
        <begin position="1"/>
        <end position="57"/>
    </location>
</feature>
<gene>
    <name evidence="6" type="ORF">DM39_4095</name>
</gene>
<proteinExistence type="inferred from homology"/>
<dbReference type="KEGG" id="bcen:DM39_4095"/>
<dbReference type="Gene3D" id="1.10.10.10">
    <property type="entry name" value="Winged helix-like DNA-binding domain superfamily/Winged helix DNA-binding domain"/>
    <property type="match status" value="1"/>
</dbReference>
<name>A0AAN0VRD3_9BURK</name>
<dbReference type="SUPFAM" id="SSF46785">
    <property type="entry name" value="Winged helix' DNA-binding domain"/>
    <property type="match status" value="1"/>
</dbReference>
<accession>A0AAN0VRD3</accession>
<dbReference type="InterPro" id="IPR005119">
    <property type="entry name" value="LysR_subst-bd"/>
</dbReference>
<dbReference type="Pfam" id="PF00126">
    <property type="entry name" value="HTH_1"/>
    <property type="match status" value="1"/>
</dbReference>
<dbReference type="Pfam" id="PF03466">
    <property type="entry name" value="LysR_substrate"/>
    <property type="match status" value="1"/>
</dbReference>
<evidence type="ECO:0000256" key="1">
    <source>
        <dbReference type="ARBA" id="ARBA00009437"/>
    </source>
</evidence>